<name>A0A671FYE6_RHIFE</name>
<dbReference type="PANTHER" id="PTHR36863:SF1">
    <property type="entry name" value="SHIELDIN COMPLEX SUBUNIT 1"/>
    <property type="match status" value="1"/>
</dbReference>
<dbReference type="GO" id="GO:2001034">
    <property type="term" value="P:positive regulation of double-strand break repair via nonhomologous end joining"/>
    <property type="evidence" value="ECO:0007669"/>
    <property type="project" value="Ensembl"/>
</dbReference>
<reference evidence="4 5" key="3">
    <citation type="submission" date="2018-12" db="EMBL/GenBank/DDBJ databases">
        <title>G10K-VGP greater horseshoe bat female genome, primary haplotype.</title>
        <authorList>
            <person name="Teeling E."/>
            <person name="Myers G."/>
            <person name="Vernes S."/>
            <person name="Pippel M."/>
            <person name="Winkler S."/>
            <person name="Fedrigo O."/>
            <person name="Rhie A."/>
            <person name="Koren S."/>
            <person name="Phillippy A."/>
            <person name="Lewin H."/>
            <person name="Damas J."/>
            <person name="Howe K."/>
            <person name="Mountcastle J."/>
            <person name="Jarvis E.D."/>
        </authorList>
    </citation>
    <scope>NUCLEOTIDE SEQUENCE [LARGE SCALE GENOMIC DNA]</scope>
</reference>
<dbReference type="InterPro" id="IPR053898">
    <property type="entry name" value="SHLD1_C"/>
</dbReference>
<dbReference type="Pfam" id="PF15021">
    <property type="entry name" value="SHLD1_C"/>
    <property type="match status" value="1"/>
</dbReference>
<organism evidence="4 5">
    <name type="scientific">Rhinolophus ferrumequinum</name>
    <name type="common">Greater horseshoe bat</name>
    <dbReference type="NCBI Taxonomy" id="59479"/>
    <lineage>
        <taxon>Eukaryota</taxon>
        <taxon>Metazoa</taxon>
        <taxon>Chordata</taxon>
        <taxon>Craniata</taxon>
        <taxon>Vertebrata</taxon>
        <taxon>Euteleostomi</taxon>
        <taxon>Mammalia</taxon>
        <taxon>Eutheria</taxon>
        <taxon>Laurasiatheria</taxon>
        <taxon>Chiroptera</taxon>
        <taxon>Yinpterochiroptera</taxon>
        <taxon>Rhinolophoidea</taxon>
        <taxon>Rhinolophidae</taxon>
        <taxon>Rhinolophinae</taxon>
        <taxon>Rhinolophus</taxon>
    </lineage>
</organism>
<protein>
    <submittedName>
        <fullName evidence="3 4">Shieldin complex subunit 1</fullName>
    </submittedName>
</protein>
<proteinExistence type="predicted"/>
<evidence type="ECO:0000256" key="1">
    <source>
        <dbReference type="SAM" id="MobiDB-lite"/>
    </source>
</evidence>
<reference evidence="4 5" key="1">
    <citation type="journal article" date="2015" name="Annu Rev Anim Biosci">
        <title>The Genome 10K Project: a way forward.</title>
        <authorList>
            <person name="Koepfli K.P."/>
            <person name="Paten B."/>
            <person name="O'Brien S.J."/>
            <person name="Koepfli K.P."/>
            <person name="Paten B."/>
            <person name="Antunes A."/>
            <person name="Belov K."/>
            <person name="Bustamante C."/>
            <person name="Castoe T.A."/>
            <person name="Clawson H."/>
            <person name="Crawford A.J."/>
            <person name="Diekhans M."/>
            <person name="Distel D."/>
            <person name="Durbin R."/>
            <person name="Earl D."/>
            <person name="Fujita M.K."/>
            <person name="Gamble T."/>
            <person name="Georges A."/>
            <person name="Gemmell N."/>
            <person name="Gilbert M.T."/>
            <person name="Graves J.M."/>
            <person name="Green R.E."/>
            <person name="Hickey G."/>
            <person name="Jarvis E.D."/>
            <person name="Johnson W."/>
            <person name="Komissarov A."/>
            <person name="Korf I."/>
            <person name="Kuhn R."/>
            <person name="Larkin D.M."/>
            <person name="Lewin H."/>
            <person name="Lopez J.V."/>
            <person name="Ma J."/>
            <person name="Marques-Bonet T."/>
            <person name="Miller W."/>
            <person name="Murphy R."/>
            <person name="Pevzner P."/>
            <person name="Shapiro B."/>
            <person name="Steiner C."/>
            <person name="Tamazian G."/>
            <person name="Venkatesh B."/>
            <person name="Wang J."/>
            <person name="Wayne R."/>
            <person name="Wiley E."/>
            <person name="Yang H."/>
            <person name="Zhang G."/>
            <person name="Haussler D."/>
            <person name="Ryder O."/>
            <person name="O'Brien S.J."/>
        </authorList>
    </citation>
    <scope>NUCLEOTIDE SEQUENCE</scope>
</reference>
<sequence length="251" mass="28012">MSWLTLCPPECSKQHVTGCPQTRRILPGLPVDLFSSTSWLCLIRTMATQEVPPGSQAEESSALDLPSSCDIRDYVMQRPSQEAPSEAFSSVETFSLPSSSDVDPDTSNLNIAQRDSCTSENFWLDPSVKGQPETKTEDDGLRKLLDKFYELFGHPQPASGNPLFASVCQCLSQKINDLKGQESQKYALRTFQMAQVIFNRDGCSVLQKHSRDTHFYPLEEGSESLDNETLTPGLSKDVIHFLLQQNMMKDP</sequence>
<keyword evidence="5" id="KW-1185">Reference proteome</keyword>
<reference evidence="4 5" key="2">
    <citation type="journal article" date="2018" name="Annu Rev Anim Biosci">
        <title>Bat Biology, Genomes, and the Bat1K Project: To Generate Chromosome-Level Genomes for All Living Bat Species.</title>
        <authorList>
            <person name="Teeling E.C."/>
            <person name="Vernes S.C."/>
            <person name="Davalos L.M."/>
            <person name="Ray D.A."/>
            <person name="Gilbert M.T.P."/>
            <person name="Myers E."/>
        </authorList>
    </citation>
    <scope>NUCLEOTIDE SEQUENCE</scope>
</reference>
<dbReference type="Ensembl" id="ENSRFET00010031265.1">
    <property type="protein sequence ID" value="ENSRFEP00010028797.1"/>
    <property type="gene ID" value="ENSRFEG00010019117.1"/>
</dbReference>
<dbReference type="GeneID" id="117016148"/>
<evidence type="ECO:0000313" key="5">
    <source>
        <dbReference type="Proteomes" id="UP000472240"/>
    </source>
</evidence>
<evidence type="ECO:0000313" key="4">
    <source>
        <dbReference type="Ensembl" id="ENSRFEP00010028797.1"/>
    </source>
</evidence>
<dbReference type="EMBL" id="JACAGC010000023">
    <property type="protein sequence ID" value="KAF6284836.1"/>
    <property type="molecule type" value="Genomic_DNA"/>
</dbReference>
<gene>
    <name evidence="4" type="primary">SHLD1</name>
    <name evidence="3" type="ORF">mRhiFer1_015266</name>
</gene>
<evidence type="ECO:0000259" key="2">
    <source>
        <dbReference type="Pfam" id="PF15021"/>
    </source>
</evidence>
<reference evidence="4" key="5">
    <citation type="submission" date="2025-05" db="UniProtKB">
        <authorList>
            <consortium name="Ensembl"/>
        </authorList>
    </citation>
    <scope>IDENTIFICATION</scope>
</reference>
<dbReference type="InterPro" id="IPR027821">
    <property type="entry name" value="SHLD1"/>
</dbReference>
<dbReference type="AlphaFoldDB" id="A0A671FYE6"/>
<evidence type="ECO:0000313" key="3">
    <source>
        <dbReference type="EMBL" id="KAF6284836.1"/>
    </source>
</evidence>
<dbReference type="OrthoDB" id="9446682at2759"/>
<dbReference type="PANTHER" id="PTHR36863">
    <property type="entry name" value="SHIELDIN COMPLEX SUBUNIT 1"/>
    <property type="match status" value="1"/>
</dbReference>
<dbReference type="GO" id="GO:0035861">
    <property type="term" value="C:site of double-strand break"/>
    <property type="evidence" value="ECO:0007669"/>
    <property type="project" value="Ensembl"/>
</dbReference>
<reference evidence="3 6" key="4">
    <citation type="journal article" date="2020" name="Nature">
        <title>Six reference-quality genomes reveal evolution of bat adaptations.</title>
        <authorList>
            <person name="Jebb D."/>
            <person name="Huang Z."/>
            <person name="Pippel M."/>
            <person name="Hughes G.M."/>
            <person name="Lavrichenko K."/>
            <person name="Devanna P."/>
            <person name="Winkler S."/>
            <person name="Jermiin L.S."/>
            <person name="Skirmuntt E.C."/>
            <person name="Katzourakis A."/>
            <person name="Burkitt-Gray L."/>
            <person name="Ray D.A."/>
            <person name="Sullivan K.A.M."/>
            <person name="Roscito J.G."/>
            <person name="Kirilenko B.M."/>
            <person name="Davalos L.M."/>
            <person name="Corthals A.P."/>
            <person name="Power M.L."/>
            <person name="Jones G."/>
            <person name="Ransome R.D."/>
            <person name="Dechmann D.K.N."/>
            <person name="Locatelli A.G."/>
            <person name="Puechmaille S.J."/>
            <person name="Fedrigo O."/>
            <person name="Jarvis E.D."/>
            <person name="Hiller M."/>
            <person name="Vernes S.C."/>
            <person name="Myers E.W."/>
            <person name="Teeling E.C."/>
        </authorList>
    </citation>
    <scope>NUCLEOTIDE SEQUENCE [LARGE SCALE GENOMIC DNA]</scope>
    <source>
        <strain evidence="3">MRhiFer1</strain>
        <tissue evidence="3">Lung</tissue>
    </source>
</reference>
<dbReference type="GeneTree" id="ENSGT00390000014969"/>
<dbReference type="Proteomes" id="UP000472240">
    <property type="component" value="Chromosome 23"/>
</dbReference>
<dbReference type="GO" id="GO:0045830">
    <property type="term" value="P:positive regulation of isotype switching"/>
    <property type="evidence" value="ECO:0007669"/>
    <property type="project" value="Ensembl"/>
</dbReference>
<evidence type="ECO:0000313" key="6">
    <source>
        <dbReference type="Proteomes" id="UP000585614"/>
    </source>
</evidence>
<dbReference type="RefSeq" id="XP_032951153.1">
    <property type="nucleotide sequence ID" value="XM_033095262.1"/>
</dbReference>
<dbReference type="Proteomes" id="UP000585614">
    <property type="component" value="Unassembled WGS sequence"/>
</dbReference>
<accession>A0A671FYE6</accession>
<feature type="domain" description="Shieldin complex subunit 1 C-terminal" evidence="2">
    <location>
        <begin position="131"/>
        <end position="249"/>
    </location>
</feature>
<feature type="region of interest" description="Disordered" evidence="1">
    <location>
        <begin position="80"/>
        <end position="110"/>
    </location>
</feature>
<dbReference type="CTD" id="149840"/>
<dbReference type="KEGG" id="rfq:117016148"/>
<dbReference type="GO" id="GO:2000042">
    <property type="term" value="P:negative regulation of double-strand break repair via homologous recombination"/>
    <property type="evidence" value="ECO:0007669"/>
    <property type="project" value="Ensembl"/>
</dbReference>
<dbReference type="OMA" id="NHPTTAC"/>